<dbReference type="EMBL" id="CP040846">
    <property type="protein sequence ID" value="QDA31507.1"/>
    <property type="molecule type" value="Genomic_DNA"/>
</dbReference>
<organism evidence="7 8">
    <name type="scientific">Thermococcus indicus</name>
    <dbReference type="NCBI Taxonomy" id="2586643"/>
    <lineage>
        <taxon>Archaea</taxon>
        <taxon>Methanobacteriati</taxon>
        <taxon>Methanobacteriota</taxon>
        <taxon>Thermococci</taxon>
        <taxon>Thermococcales</taxon>
        <taxon>Thermococcaceae</taxon>
        <taxon>Thermococcus</taxon>
    </lineage>
</organism>
<dbReference type="GO" id="GO:0004519">
    <property type="term" value="F:endonuclease activity"/>
    <property type="evidence" value="ECO:0007669"/>
    <property type="project" value="UniProtKB-KW"/>
</dbReference>
<evidence type="ECO:0000256" key="6">
    <source>
        <dbReference type="ARBA" id="ARBA00023016"/>
    </source>
</evidence>
<evidence type="ECO:0000256" key="4">
    <source>
        <dbReference type="ARBA" id="ARBA00022801"/>
    </source>
</evidence>
<keyword evidence="1" id="KW-1277">Toxin-antitoxin system</keyword>
<dbReference type="OrthoDB" id="100431at2157"/>
<dbReference type="GO" id="GO:0016787">
    <property type="term" value="F:hydrolase activity"/>
    <property type="evidence" value="ECO:0007669"/>
    <property type="project" value="UniProtKB-KW"/>
</dbReference>
<dbReference type="GO" id="GO:0003729">
    <property type="term" value="F:mRNA binding"/>
    <property type="evidence" value="ECO:0007669"/>
    <property type="project" value="InterPro"/>
</dbReference>
<dbReference type="InterPro" id="IPR012933">
    <property type="entry name" value="HicA_mRNA_interferase"/>
</dbReference>
<evidence type="ECO:0000313" key="7">
    <source>
        <dbReference type="EMBL" id="QDA31507.1"/>
    </source>
</evidence>
<sequence length="93" mass="11110">MKRRELQKALRKKGFIEKEGGRHTKYILTENGKKKRVMTILSRGKDKEELGPALVKRIMKQLHFNDPKKFDDFVKCPLSYEEYLTMLREKKVI</sequence>
<proteinExistence type="predicted"/>
<reference evidence="7 8" key="1">
    <citation type="submission" date="2019-06" db="EMBL/GenBank/DDBJ databases">
        <title>Thermococcus indicus sp. nov., a Fe(III)-reducing hyperthermophilic archaeon isolated from the Onnuri vent field of the Central Indian Ocean ridge.</title>
        <authorList>
            <person name="Lim J.K."/>
            <person name="Kim Y.J."/>
            <person name="Kwon K.K."/>
        </authorList>
    </citation>
    <scope>NUCLEOTIDE SEQUENCE [LARGE SCALE GENOMIC DNA]</scope>
    <source>
        <strain evidence="7 8">IOH1</strain>
    </source>
</reference>
<evidence type="ECO:0000256" key="3">
    <source>
        <dbReference type="ARBA" id="ARBA00022759"/>
    </source>
</evidence>
<gene>
    <name evidence="7" type="ORF">FH039_07720</name>
</gene>
<evidence type="ECO:0000256" key="2">
    <source>
        <dbReference type="ARBA" id="ARBA00022722"/>
    </source>
</evidence>
<accession>A0A4Y5SKM7</accession>
<dbReference type="GeneID" id="41608530"/>
<keyword evidence="8" id="KW-1185">Reference proteome</keyword>
<dbReference type="SUPFAM" id="SSF54786">
    <property type="entry name" value="YcfA/nrd intein domain"/>
    <property type="match status" value="1"/>
</dbReference>
<keyword evidence="4" id="KW-0378">Hydrolase</keyword>
<evidence type="ECO:0000256" key="5">
    <source>
        <dbReference type="ARBA" id="ARBA00022884"/>
    </source>
</evidence>
<dbReference type="InterPro" id="IPR038570">
    <property type="entry name" value="HicA_sf"/>
</dbReference>
<name>A0A4Y5SKM7_9EURY</name>
<dbReference type="RefSeq" id="WP_139680845.1">
    <property type="nucleotide sequence ID" value="NZ_CP040846.1"/>
</dbReference>
<dbReference type="Gene3D" id="3.30.920.30">
    <property type="entry name" value="Hypothetical protein"/>
    <property type="match status" value="1"/>
</dbReference>
<keyword evidence="2" id="KW-0540">Nuclease</keyword>
<evidence type="ECO:0000256" key="1">
    <source>
        <dbReference type="ARBA" id="ARBA00022649"/>
    </source>
</evidence>
<evidence type="ECO:0000313" key="8">
    <source>
        <dbReference type="Proteomes" id="UP000306007"/>
    </source>
</evidence>
<protein>
    <submittedName>
        <fullName evidence="7">Type II toxin-antitoxin system HicA family toxin</fullName>
    </submittedName>
</protein>
<keyword evidence="6" id="KW-0346">Stress response</keyword>
<keyword evidence="5" id="KW-0694">RNA-binding</keyword>
<dbReference type="Proteomes" id="UP000306007">
    <property type="component" value="Chromosome"/>
</dbReference>
<dbReference type="Pfam" id="PF07927">
    <property type="entry name" value="HicA_toxin"/>
    <property type="match status" value="1"/>
</dbReference>
<dbReference type="AlphaFoldDB" id="A0A4Y5SKM7"/>
<keyword evidence="3" id="KW-0255">Endonuclease</keyword>
<dbReference type="KEGG" id="tic:FH039_07720"/>